<reference evidence="2 3" key="1">
    <citation type="submission" date="2018-11" db="EMBL/GenBank/DDBJ databases">
        <title>Mesobaculum littorinae gen. nov., sp. nov., isolated from Littorina scabra that represents a novel genus of the order Rhodobacteraceae.</title>
        <authorList>
            <person name="Li F."/>
        </authorList>
    </citation>
    <scope>NUCLEOTIDE SEQUENCE [LARGE SCALE GENOMIC DNA]</scope>
    <source>
        <strain evidence="2 3">M0103</strain>
    </source>
</reference>
<dbReference type="PANTHER" id="PTHR39203:SF1">
    <property type="entry name" value="CYTOPLASMIC PROTEIN"/>
    <property type="match status" value="1"/>
</dbReference>
<organism evidence="2 3">
    <name type="scientific">Mesobaculum littorinae</name>
    <dbReference type="NCBI Taxonomy" id="2486419"/>
    <lineage>
        <taxon>Bacteria</taxon>
        <taxon>Pseudomonadati</taxon>
        <taxon>Pseudomonadota</taxon>
        <taxon>Alphaproteobacteria</taxon>
        <taxon>Rhodobacterales</taxon>
        <taxon>Roseobacteraceae</taxon>
        <taxon>Mesobaculum</taxon>
    </lineage>
</organism>
<comment type="caution">
    <text evidence="2">The sequence shown here is derived from an EMBL/GenBank/DDBJ whole genome shotgun (WGS) entry which is preliminary data.</text>
</comment>
<dbReference type="SUPFAM" id="SSF88697">
    <property type="entry name" value="PUA domain-like"/>
    <property type="match status" value="1"/>
</dbReference>
<feature type="domain" description="ASCH" evidence="1">
    <location>
        <begin position="19"/>
        <end position="135"/>
    </location>
</feature>
<protein>
    <submittedName>
        <fullName evidence="2">ASCH domain-containing protein</fullName>
    </submittedName>
</protein>
<name>A0A438AJL3_9RHOB</name>
<dbReference type="InterPro" id="IPR009326">
    <property type="entry name" value="DUF984"/>
</dbReference>
<dbReference type="OrthoDB" id="9807542at2"/>
<evidence type="ECO:0000259" key="1">
    <source>
        <dbReference type="SMART" id="SM01022"/>
    </source>
</evidence>
<accession>A0A438AJL3</accession>
<dbReference type="SMART" id="SM01022">
    <property type="entry name" value="ASCH"/>
    <property type="match status" value="1"/>
</dbReference>
<dbReference type="Proteomes" id="UP000285908">
    <property type="component" value="Unassembled WGS sequence"/>
</dbReference>
<keyword evidence="3" id="KW-1185">Reference proteome</keyword>
<gene>
    <name evidence="2" type="ORF">EKE94_08040</name>
</gene>
<sequence>MTAPDIDDLKRRYPGAETFTFGDGPDLCAALLDLVRAGKKVATCGAIRDFEAGEPLPMVGRRDIALRWDGTPALVIETRELVRCRFDELTEAMALAEGEDETLDGWRRGHRDFFARNGGYSPDMPLLWERFELIEDLG</sequence>
<dbReference type="PANTHER" id="PTHR39203">
    <property type="entry name" value="CYTOPLASMIC PROTEIN-RELATED"/>
    <property type="match status" value="1"/>
</dbReference>
<dbReference type="Gene3D" id="3.10.400.10">
    <property type="entry name" value="Sulfate adenylyltransferase"/>
    <property type="match status" value="1"/>
</dbReference>
<evidence type="ECO:0000313" key="2">
    <source>
        <dbReference type="EMBL" id="RVV98836.1"/>
    </source>
</evidence>
<dbReference type="EMBL" id="RQXX01000002">
    <property type="protein sequence ID" value="RVV98836.1"/>
    <property type="molecule type" value="Genomic_DNA"/>
</dbReference>
<proteinExistence type="predicted"/>
<evidence type="ECO:0000313" key="3">
    <source>
        <dbReference type="Proteomes" id="UP000285908"/>
    </source>
</evidence>
<dbReference type="CDD" id="cd06553">
    <property type="entry name" value="ASCH_Ef3133_like"/>
    <property type="match status" value="1"/>
</dbReference>
<dbReference type="AlphaFoldDB" id="A0A438AJL3"/>
<dbReference type="Pfam" id="PF04266">
    <property type="entry name" value="ASCH"/>
    <property type="match status" value="1"/>
</dbReference>
<dbReference type="InterPro" id="IPR015947">
    <property type="entry name" value="PUA-like_sf"/>
</dbReference>
<dbReference type="InterPro" id="IPR007374">
    <property type="entry name" value="ASCH_domain"/>
</dbReference>
<dbReference type="RefSeq" id="WP_127906069.1">
    <property type="nucleotide sequence ID" value="NZ_RQXX01000002.1"/>
</dbReference>